<dbReference type="Proteomes" id="UP000192761">
    <property type="component" value="Unassembled WGS sequence"/>
</dbReference>
<organism evidence="1 2">
    <name type="scientific">Andreprevotia lacus DSM 23236</name>
    <dbReference type="NCBI Taxonomy" id="1121001"/>
    <lineage>
        <taxon>Bacteria</taxon>
        <taxon>Pseudomonadati</taxon>
        <taxon>Pseudomonadota</taxon>
        <taxon>Betaproteobacteria</taxon>
        <taxon>Neisseriales</taxon>
        <taxon>Chitinibacteraceae</taxon>
        <taxon>Andreprevotia</taxon>
    </lineage>
</organism>
<accession>A0A1W1Y2A6</accession>
<sequence>MKISHAIILALSCGAGGLLLGGYLGCNYGLDLQQGRLDAFAQSSRQAETSIHLKLLYTLRRQQPEQATHLLETLLEGDETGLRAWQSTDSSPALQKSLAQIANYRASYPRALAPAP</sequence>
<keyword evidence="2" id="KW-1185">Reference proteome</keyword>
<reference evidence="1 2" key="1">
    <citation type="submission" date="2017-04" db="EMBL/GenBank/DDBJ databases">
        <authorList>
            <person name="Afonso C.L."/>
            <person name="Miller P.J."/>
            <person name="Scott M.A."/>
            <person name="Spackman E."/>
            <person name="Goraichik I."/>
            <person name="Dimitrov K.M."/>
            <person name="Suarez D.L."/>
            <person name="Swayne D.E."/>
        </authorList>
    </citation>
    <scope>NUCLEOTIDE SEQUENCE [LARGE SCALE GENOMIC DNA]</scope>
    <source>
        <strain evidence="1 2">DSM 23236</strain>
    </source>
</reference>
<dbReference type="RefSeq" id="WP_084093160.1">
    <property type="nucleotide sequence ID" value="NZ_FWXD01000054.1"/>
</dbReference>
<proteinExistence type="predicted"/>
<protein>
    <submittedName>
        <fullName evidence="1">Uncharacterized protein</fullName>
    </submittedName>
</protein>
<evidence type="ECO:0000313" key="1">
    <source>
        <dbReference type="EMBL" id="SMC29921.1"/>
    </source>
</evidence>
<gene>
    <name evidence="1" type="ORF">SAMN02745857_04264</name>
</gene>
<name>A0A1W1Y2A6_9NEIS</name>
<evidence type="ECO:0000313" key="2">
    <source>
        <dbReference type="Proteomes" id="UP000192761"/>
    </source>
</evidence>
<dbReference type="EMBL" id="FWXD01000054">
    <property type="protein sequence ID" value="SMC29921.1"/>
    <property type="molecule type" value="Genomic_DNA"/>
</dbReference>
<dbReference type="AlphaFoldDB" id="A0A1W1Y2A6"/>